<dbReference type="FunFam" id="2.10.25.10:FF:000002">
    <property type="entry name" value="Latent-transforming growth factor beta-binding protein 3"/>
    <property type="match status" value="1"/>
</dbReference>
<dbReference type="InterPro" id="IPR000742">
    <property type="entry name" value="EGF"/>
</dbReference>
<name>A0A8T2LGX1_ASTMX</name>
<keyword evidence="5 14" id="KW-0732">Signal</keyword>
<evidence type="ECO:0000256" key="10">
    <source>
        <dbReference type="ARBA" id="ARBA00023157"/>
    </source>
</evidence>
<evidence type="ECO:0000256" key="5">
    <source>
        <dbReference type="ARBA" id="ARBA00022729"/>
    </source>
</evidence>
<dbReference type="InterPro" id="IPR049883">
    <property type="entry name" value="NOTCH1_EGF-like"/>
</dbReference>
<evidence type="ECO:0000256" key="2">
    <source>
        <dbReference type="ARBA" id="ARBA00022536"/>
    </source>
</evidence>
<dbReference type="Pfam" id="PF00059">
    <property type="entry name" value="Lectin_C"/>
    <property type="match status" value="1"/>
</dbReference>
<dbReference type="PROSITE" id="PS50041">
    <property type="entry name" value="C_TYPE_LECTIN_2"/>
    <property type="match status" value="1"/>
</dbReference>
<keyword evidence="3" id="KW-0597">Phosphoprotein</keyword>
<sequence length="560" mass="60408">MRALLLALSALVAARRAVGQAATTRCTERACFTLHAKKAPFDVAKTLCYDNGGYLLTMRDQEEAEDARALLALAREAGLFMRGEEKLWIGLKLAKGSCVLDEESLRGFRWESGARDSTKYINWGREPRSTCTEERCVSVRASTAGSVQLEWSDGSCKDSALYACRFQFKGMCEPLTLAGPGDITYTTPFSGTPLHEGISLRMLPHATFADITCTSSKEHYYPVICKEAGAGFSWTPAGPFCPSGERTCAHQNGGCQHVCSDEGDPGMVRCSCREGYYLGDDTITCFPKNPCKNAPCVHKCVSEGASLRCTCHKGYQLAQDEVDCIDVNECEESVCGVHACHNLPGSYECACDKGFEKGAGGACVDVDECAKGACGRSANCLNSQGSFSCYCSMGFRPSSDADEGCVDVDECVNRPCEDICTNTVGSFSCSCRANFQLADNGISCIQVIMEPSPRAPASHQPPTTGGHEETTATTATSTLTLPFSSESSSTEAEDTLSRSWVLVWVLGSVIPLLLLVALTSVIAVLRWNRARKEAKKKNATADNYCWVSSGFQIQPENEPN</sequence>
<dbReference type="EMBL" id="JAICCE010000014">
    <property type="protein sequence ID" value="KAG9268596.1"/>
    <property type="molecule type" value="Genomic_DNA"/>
</dbReference>
<evidence type="ECO:0000256" key="7">
    <source>
        <dbReference type="ARBA" id="ARBA00022737"/>
    </source>
</evidence>
<organism evidence="17 18">
    <name type="scientific">Astyanax mexicanus</name>
    <name type="common">Blind cave fish</name>
    <name type="synonym">Astyanax fasciatus mexicanus</name>
    <dbReference type="NCBI Taxonomy" id="7994"/>
    <lineage>
        <taxon>Eukaryota</taxon>
        <taxon>Metazoa</taxon>
        <taxon>Chordata</taxon>
        <taxon>Craniata</taxon>
        <taxon>Vertebrata</taxon>
        <taxon>Euteleostomi</taxon>
        <taxon>Actinopterygii</taxon>
        <taxon>Neopterygii</taxon>
        <taxon>Teleostei</taxon>
        <taxon>Ostariophysi</taxon>
        <taxon>Characiformes</taxon>
        <taxon>Characoidei</taxon>
        <taxon>Acestrorhamphidae</taxon>
        <taxon>Acestrorhamphinae</taxon>
        <taxon>Astyanax</taxon>
    </lineage>
</organism>
<dbReference type="InterPro" id="IPR018097">
    <property type="entry name" value="EGF_Ca-bd_CS"/>
</dbReference>
<dbReference type="GO" id="GO:0030246">
    <property type="term" value="F:carbohydrate binding"/>
    <property type="evidence" value="ECO:0007669"/>
    <property type="project" value="UniProtKB-KW"/>
</dbReference>
<feature type="transmembrane region" description="Helical" evidence="13">
    <location>
        <begin position="500"/>
        <end position="527"/>
    </location>
</feature>
<dbReference type="GO" id="GO:0016020">
    <property type="term" value="C:membrane"/>
    <property type="evidence" value="ECO:0007669"/>
    <property type="project" value="UniProtKB-SubCell"/>
</dbReference>
<dbReference type="SMART" id="SM00179">
    <property type="entry name" value="EGF_CA"/>
    <property type="match status" value="4"/>
</dbReference>
<feature type="chain" id="PRO_5035747270" evidence="14">
    <location>
        <begin position="20"/>
        <end position="560"/>
    </location>
</feature>
<comment type="caution">
    <text evidence="17">The sequence shown here is derived from an EMBL/GenBank/DDBJ whole genome shotgun (WGS) entry which is preliminary data.</text>
</comment>
<evidence type="ECO:0000259" key="15">
    <source>
        <dbReference type="PROSITE" id="PS50026"/>
    </source>
</evidence>
<accession>A0A8T2LGX1</accession>
<dbReference type="SUPFAM" id="SSF56436">
    <property type="entry name" value="C-type lectin-like"/>
    <property type="match status" value="1"/>
</dbReference>
<dbReference type="Gene3D" id="3.10.100.10">
    <property type="entry name" value="Mannose-Binding Protein A, subunit A"/>
    <property type="match status" value="1"/>
</dbReference>
<evidence type="ECO:0000313" key="18">
    <source>
        <dbReference type="Proteomes" id="UP000752171"/>
    </source>
</evidence>
<dbReference type="GO" id="GO:0005509">
    <property type="term" value="F:calcium ion binding"/>
    <property type="evidence" value="ECO:0007669"/>
    <property type="project" value="InterPro"/>
</dbReference>
<dbReference type="PROSITE" id="PS00010">
    <property type="entry name" value="ASX_HYDROXYL"/>
    <property type="match status" value="2"/>
</dbReference>
<keyword evidence="17" id="KW-0675">Receptor</keyword>
<dbReference type="Proteomes" id="UP000752171">
    <property type="component" value="Unassembled WGS sequence"/>
</dbReference>
<keyword evidence="6" id="KW-0430">Lectin</keyword>
<gene>
    <name evidence="17" type="primary">CD93</name>
    <name evidence="17" type="ORF">AMEX_G17584</name>
</gene>
<keyword evidence="10" id="KW-1015">Disulfide bond</keyword>
<dbReference type="SMART" id="SM00034">
    <property type="entry name" value="CLECT"/>
    <property type="match status" value="1"/>
</dbReference>
<dbReference type="InterPro" id="IPR016187">
    <property type="entry name" value="CTDL_fold"/>
</dbReference>
<feature type="domain" description="C-type lectin" evidence="16">
    <location>
        <begin position="27"/>
        <end position="165"/>
    </location>
</feature>
<dbReference type="CDD" id="cd00054">
    <property type="entry name" value="EGF_CA"/>
    <property type="match status" value="3"/>
</dbReference>
<comment type="subcellular location">
    <subcellularLocation>
        <location evidence="1">Membrane</location>
        <topology evidence="1">Single-pass type I membrane protein</topology>
    </subcellularLocation>
</comment>
<dbReference type="InterPro" id="IPR001881">
    <property type="entry name" value="EGF-like_Ca-bd_dom"/>
</dbReference>
<dbReference type="Pfam" id="PF14670">
    <property type="entry name" value="FXa_inhibition"/>
    <property type="match status" value="1"/>
</dbReference>
<dbReference type="PROSITE" id="PS01186">
    <property type="entry name" value="EGF_2"/>
    <property type="match status" value="1"/>
</dbReference>
<evidence type="ECO:0000256" key="3">
    <source>
        <dbReference type="ARBA" id="ARBA00022553"/>
    </source>
</evidence>
<evidence type="ECO:0000256" key="9">
    <source>
        <dbReference type="ARBA" id="ARBA00023136"/>
    </source>
</evidence>
<dbReference type="PANTHER" id="PTHR14789:SF8">
    <property type="entry name" value="C-TYPE LECTIN DOMAIN FAMILY 14 MEMBER A PRECURSOR-RELATED"/>
    <property type="match status" value="1"/>
</dbReference>
<feature type="signal peptide" evidence="14">
    <location>
        <begin position="1"/>
        <end position="19"/>
    </location>
</feature>
<protein>
    <submittedName>
        <fullName evidence="17">Complement component C1q receptor-like</fullName>
    </submittedName>
</protein>
<keyword evidence="7" id="KW-0677">Repeat</keyword>
<evidence type="ECO:0000256" key="13">
    <source>
        <dbReference type="SAM" id="Phobius"/>
    </source>
</evidence>
<evidence type="ECO:0000259" key="16">
    <source>
        <dbReference type="PROSITE" id="PS50041"/>
    </source>
</evidence>
<evidence type="ECO:0000256" key="11">
    <source>
        <dbReference type="PROSITE-ProRule" id="PRU00076"/>
    </source>
</evidence>
<dbReference type="InterPro" id="IPR026823">
    <property type="entry name" value="cEGF"/>
</dbReference>
<dbReference type="InterPro" id="IPR009030">
    <property type="entry name" value="Growth_fac_rcpt_cys_sf"/>
</dbReference>
<dbReference type="SMART" id="SM00181">
    <property type="entry name" value="EGF"/>
    <property type="match status" value="5"/>
</dbReference>
<dbReference type="OrthoDB" id="10045365at2759"/>
<evidence type="ECO:0000256" key="12">
    <source>
        <dbReference type="SAM" id="MobiDB-lite"/>
    </source>
</evidence>
<feature type="domain" description="EGF-like" evidence="15">
    <location>
        <begin position="365"/>
        <end position="402"/>
    </location>
</feature>
<comment type="caution">
    <text evidence="11">Lacks conserved residue(s) required for the propagation of feature annotation.</text>
</comment>
<evidence type="ECO:0000256" key="8">
    <source>
        <dbReference type="ARBA" id="ARBA00022989"/>
    </source>
</evidence>
<dbReference type="Pfam" id="PF12662">
    <property type="entry name" value="cEGF"/>
    <property type="match status" value="1"/>
</dbReference>
<dbReference type="AlphaFoldDB" id="A0A8T2LGX1"/>
<evidence type="ECO:0000313" key="17">
    <source>
        <dbReference type="EMBL" id="KAG9268596.1"/>
    </source>
</evidence>
<proteinExistence type="predicted"/>
<keyword evidence="9 13" id="KW-0472">Membrane</keyword>
<dbReference type="PROSITE" id="PS50026">
    <property type="entry name" value="EGF_3"/>
    <property type="match status" value="1"/>
</dbReference>
<reference evidence="17 18" key="1">
    <citation type="submission" date="2021-07" db="EMBL/GenBank/DDBJ databases">
        <authorList>
            <person name="Imarazene B."/>
            <person name="Zahm M."/>
            <person name="Klopp C."/>
            <person name="Cabau C."/>
            <person name="Beille S."/>
            <person name="Jouanno E."/>
            <person name="Castinel A."/>
            <person name="Lluch J."/>
            <person name="Gil L."/>
            <person name="Kuchtly C."/>
            <person name="Lopez Roques C."/>
            <person name="Donnadieu C."/>
            <person name="Parrinello H."/>
            <person name="Journot L."/>
            <person name="Du K."/>
            <person name="Schartl M."/>
            <person name="Retaux S."/>
            <person name="Guiguen Y."/>
        </authorList>
    </citation>
    <scope>NUCLEOTIDE SEQUENCE [LARGE SCALE GENOMIC DNA]</scope>
    <source>
        <strain evidence="17">Pach_M1</strain>
        <tissue evidence="17">Testis</tissue>
    </source>
</reference>
<dbReference type="InterPro" id="IPR000152">
    <property type="entry name" value="EGF-type_Asp/Asn_hydroxyl_site"/>
</dbReference>
<dbReference type="PANTHER" id="PTHR14789">
    <property type="entry name" value="CHONDROLECTIN VARIANT CHODLFDELTAE"/>
    <property type="match status" value="1"/>
</dbReference>
<dbReference type="Pfam" id="PF07645">
    <property type="entry name" value="EGF_CA"/>
    <property type="match status" value="2"/>
</dbReference>
<dbReference type="InterPro" id="IPR051505">
    <property type="entry name" value="C-type_lectin_domain"/>
</dbReference>
<dbReference type="InterPro" id="IPR016186">
    <property type="entry name" value="C-type_lectin-like/link_sf"/>
</dbReference>
<dbReference type="PROSITE" id="PS01187">
    <property type="entry name" value="EGF_CA"/>
    <property type="match status" value="2"/>
</dbReference>
<keyword evidence="4 13" id="KW-0812">Transmembrane</keyword>
<evidence type="ECO:0000256" key="6">
    <source>
        <dbReference type="ARBA" id="ARBA00022734"/>
    </source>
</evidence>
<evidence type="ECO:0000256" key="1">
    <source>
        <dbReference type="ARBA" id="ARBA00004479"/>
    </source>
</evidence>
<dbReference type="InterPro" id="IPR001304">
    <property type="entry name" value="C-type_lectin-like"/>
</dbReference>
<keyword evidence="2 11" id="KW-0245">EGF-like domain</keyword>
<dbReference type="Gene3D" id="2.10.25.10">
    <property type="entry name" value="Laminin"/>
    <property type="match status" value="5"/>
</dbReference>
<feature type="region of interest" description="Disordered" evidence="12">
    <location>
        <begin position="453"/>
        <end position="473"/>
    </location>
</feature>
<evidence type="ECO:0000256" key="4">
    <source>
        <dbReference type="ARBA" id="ARBA00022692"/>
    </source>
</evidence>
<dbReference type="SUPFAM" id="SSF57184">
    <property type="entry name" value="Growth factor receptor domain"/>
    <property type="match status" value="2"/>
</dbReference>
<keyword evidence="8 13" id="KW-1133">Transmembrane helix</keyword>
<evidence type="ECO:0000256" key="14">
    <source>
        <dbReference type="SAM" id="SignalP"/>
    </source>
</evidence>